<proteinExistence type="predicted"/>
<feature type="coiled-coil region" evidence="1">
    <location>
        <begin position="75"/>
        <end position="183"/>
    </location>
</feature>
<keyword evidence="1" id="KW-0175">Coiled coil</keyword>
<sequence>MERRKAGLAAMHGIRGGNQTKQSKSKQEKIDTRKRYENMNIEELKDEVEHLCIQHKDDRLQYVYDKTCEQYNTVQMEQLQQIEQLSAEKEAMTAKNKDYEVRIGTILEEYNEQMDDHSKQMKDAEHENRCLKQKVRELQTSEVYMKEDYKRLQQENDGGKITIEALRGTIDELKRKNVTLQHESYQDQSCNITDFEKSLAYELQMTGIEDNRAVEENIVNAGQDEEGRLAGMDKKRMKIQSENNVVTLEDDDDSYTYEESNSECETTIIEDGKCGLNKSEESNTDVNIDIDKTSIIIQNTQIVHSTMLSSTMLSSTTECNEANLTDESDVTINTPRRRVKIKKKDLEFKANDHQRHRPKTPEIEVYIPRHVTLSPRDKYITVNELLDKEGNVMTQIKLLELEEKTKAHEEKWI</sequence>
<organism evidence="3">
    <name type="scientific">Cacopsylla melanoneura</name>
    <dbReference type="NCBI Taxonomy" id="428564"/>
    <lineage>
        <taxon>Eukaryota</taxon>
        <taxon>Metazoa</taxon>
        <taxon>Ecdysozoa</taxon>
        <taxon>Arthropoda</taxon>
        <taxon>Hexapoda</taxon>
        <taxon>Insecta</taxon>
        <taxon>Pterygota</taxon>
        <taxon>Neoptera</taxon>
        <taxon>Paraneoptera</taxon>
        <taxon>Hemiptera</taxon>
        <taxon>Sternorrhyncha</taxon>
        <taxon>Psylloidea</taxon>
        <taxon>Psyllidae</taxon>
        <taxon>Psyllinae</taxon>
        <taxon>Cacopsylla</taxon>
    </lineage>
</organism>
<reference evidence="3" key="1">
    <citation type="submission" date="2021-05" db="EMBL/GenBank/DDBJ databases">
        <authorList>
            <person name="Alioto T."/>
            <person name="Alioto T."/>
            <person name="Gomez Garrido J."/>
        </authorList>
    </citation>
    <scope>NUCLEOTIDE SEQUENCE</scope>
</reference>
<dbReference type="AlphaFoldDB" id="A0A8D9AJX2"/>
<feature type="region of interest" description="Disordered" evidence="2">
    <location>
        <begin position="1"/>
        <end position="30"/>
    </location>
</feature>
<evidence type="ECO:0000256" key="2">
    <source>
        <dbReference type="SAM" id="MobiDB-lite"/>
    </source>
</evidence>
<evidence type="ECO:0000256" key="1">
    <source>
        <dbReference type="SAM" id="Coils"/>
    </source>
</evidence>
<name>A0A8D9AJX2_9HEMI</name>
<evidence type="ECO:0000313" key="3">
    <source>
        <dbReference type="EMBL" id="CAG6766561.1"/>
    </source>
</evidence>
<accession>A0A8D9AJX2</accession>
<dbReference type="EMBL" id="HBUF01571001">
    <property type="protein sequence ID" value="CAG6766561.1"/>
    <property type="molecule type" value="Transcribed_RNA"/>
</dbReference>
<protein>
    <submittedName>
        <fullName evidence="3">Uncharacterized protein</fullName>
    </submittedName>
</protein>